<protein>
    <recommendedName>
        <fullName evidence="2">DUF7153 domain-containing protein</fullName>
    </recommendedName>
</protein>
<organism evidence="3 4">
    <name type="scientific">Cherax quadricarinatus</name>
    <name type="common">Australian red claw crayfish</name>
    <dbReference type="NCBI Taxonomy" id="27406"/>
    <lineage>
        <taxon>Eukaryota</taxon>
        <taxon>Metazoa</taxon>
        <taxon>Ecdysozoa</taxon>
        <taxon>Arthropoda</taxon>
        <taxon>Crustacea</taxon>
        <taxon>Multicrustacea</taxon>
        <taxon>Malacostraca</taxon>
        <taxon>Eumalacostraca</taxon>
        <taxon>Eucarida</taxon>
        <taxon>Decapoda</taxon>
        <taxon>Pleocyemata</taxon>
        <taxon>Astacidea</taxon>
        <taxon>Parastacoidea</taxon>
        <taxon>Parastacidae</taxon>
        <taxon>Cherax</taxon>
    </lineage>
</organism>
<dbReference type="Proteomes" id="UP001445076">
    <property type="component" value="Unassembled WGS sequence"/>
</dbReference>
<gene>
    <name evidence="3" type="ORF">OTU49_009208</name>
</gene>
<dbReference type="PANTHER" id="PTHR22198">
    <property type="entry name" value="FERM DOMAIN-CONTAINING PROTEIN"/>
    <property type="match status" value="1"/>
</dbReference>
<evidence type="ECO:0000259" key="2">
    <source>
        <dbReference type="Pfam" id="PF23672"/>
    </source>
</evidence>
<feature type="region of interest" description="Disordered" evidence="1">
    <location>
        <begin position="280"/>
        <end position="358"/>
    </location>
</feature>
<accession>A0AAW0WAQ5</accession>
<dbReference type="EMBL" id="JARKIK010000072">
    <property type="protein sequence ID" value="KAK8728276.1"/>
    <property type="molecule type" value="Genomic_DNA"/>
</dbReference>
<name>A0AAW0WAQ5_CHEQU</name>
<feature type="compositionally biased region" description="Polar residues" evidence="1">
    <location>
        <begin position="347"/>
        <end position="358"/>
    </location>
</feature>
<dbReference type="PANTHER" id="PTHR22198:SF1">
    <property type="entry name" value="FERM DOMAIN-CONTAINING PROTEIN"/>
    <property type="match status" value="1"/>
</dbReference>
<evidence type="ECO:0000256" key="1">
    <source>
        <dbReference type="SAM" id="MobiDB-lite"/>
    </source>
</evidence>
<feature type="compositionally biased region" description="Basic residues" evidence="1">
    <location>
        <begin position="34"/>
        <end position="48"/>
    </location>
</feature>
<proteinExistence type="predicted"/>
<dbReference type="InterPro" id="IPR055577">
    <property type="entry name" value="DUF7153"/>
</dbReference>
<evidence type="ECO:0000313" key="4">
    <source>
        <dbReference type="Proteomes" id="UP001445076"/>
    </source>
</evidence>
<feature type="compositionally biased region" description="Basic and acidic residues" evidence="1">
    <location>
        <begin position="1"/>
        <end position="10"/>
    </location>
</feature>
<dbReference type="Pfam" id="PF23672">
    <property type="entry name" value="DUF7153"/>
    <property type="match status" value="1"/>
</dbReference>
<reference evidence="3 4" key="1">
    <citation type="journal article" date="2024" name="BMC Genomics">
        <title>Genome assembly of redclaw crayfish (Cherax quadricarinatus) provides insights into its immune adaptation and hypoxia tolerance.</title>
        <authorList>
            <person name="Liu Z."/>
            <person name="Zheng J."/>
            <person name="Li H."/>
            <person name="Fang K."/>
            <person name="Wang S."/>
            <person name="He J."/>
            <person name="Zhou D."/>
            <person name="Weng S."/>
            <person name="Chi M."/>
            <person name="Gu Z."/>
            <person name="He J."/>
            <person name="Li F."/>
            <person name="Wang M."/>
        </authorList>
    </citation>
    <scope>NUCLEOTIDE SEQUENCE [LARGE SCALE GENOMIC DNA]</scope>
    <source>
        <strain evidence="3">ZL_2023a</strain>
    </source>
</reference>
<feature type="region of interest" description="Disordered" evidence="1">
    <location>
        <begin position="1"/>
        <end position="71"/>
    </location>
</feature>
<feature type="non-terminal residue" evidence="3">
    <location>
        <position position="661"/>
    </location>
</feature>
<feature type="compositionally biased region" description="Basic and acidic residues" evidence="1">
    <location>
        <begin position="321"/>
        <end position="332"/>
    </location>
</feature>
<feature type="domain" description="DUF7153" evidence="2">
    <location>
        <begin position="476"/>
        <end position="648"/>
    </location>
</feature>
<sequence length="661" mass="78062">MDPHMTKEDAEYLDNGPHRRLYQSLSPPKELPVKKKKLVNFKISRRRRYSSDGNDDSKSTRTPYSSIRDDVRERKETVTYFDDRRESTRRVNEGRDIKYFNERKLVNLDERREDVLNFNDLNERDVTNFSEREHIRNFHGRRNGIRNLGEPREAMINDNERREELRNLIDRKDEFNNDNVRGIDIRSLTDRREDCRNDNLRQEAIRCLNERREGFRDVRERKEDFRDIRERDALRDVRERRNAFRDTKERRADFRDVRERQGDYRNIHEKKDFKNIEVKEKRTEELRSPKERREGDRKINERQKSRDTKSHNPSNTSPITEYHRPIFRHTERSPSGNPIGSPDEISLKTTRSPSTSSWEKIRLITSTNAKSTHLNNVVEIVTKQKRRAAVAPSIWTPAVPRSVPTPRPANFQNQEEPGSRSYIIAFISRATQSRARLLKRQFTLPYRKSQSHHEWEARGKMYVNWLKDVVSNPHLQEGLIMKGLEIGVPYPVLYIREKLADALIDGNEDGHIEASLGSDYILHQGVYQEVVSWLPELLVTCPSDPSQWARCFIVVGFKTLDGELNEKMETLWKEWTGALYIYCNIDDDLGLKKLSFYRRSSPHQVTLFSYLLIVEVDTVTQENSLLLLDFTYRMRMKNMTGYISVYQEHHPDGAVDVVPGG</sequence>
<evidence type="ECO:0000313" key="3">
    <source>
        <dbReference type="EMBL" id="KAK8728276.1"/>
    </source>
</evidence>
<comment type="caution">
    <text evidence="3">The sequence shown here is derived from an EMBL/GenBank/DDBJ whole genome shotgun (WGS) entry which is preliminary data.</text>
</comment>
<keyword evidence="4" id="KW-1185">Reference proteome</keyword>
<dbReference type="AlphaFoldDB" id="A0AAW0WAQ5"/>
<feature type="compositionally biased region" description="Basic and acidic residues" evidence="1">
    <location>
        <begin position="280"/>
        <end position="310"/>
    </location>
</feature>